<dbReference type="GO" id="GO:0140114">
    <property type="term" value="P:cellular detoxification of fluoride"/>
    <property type="evidence" value="ECO:0007669"/>
    <property type="project" value="UniProtKB-UniRule"/>
</dbReference>
<comment type="activity regulation">
    <text evidence="10">Na(+) is not transported, but it plays an essential structural role and its presence is essential for fluoride channel function.</text>
</comment>
<keyword evidence="12" id="KW-1185">Reference proteome</keyword>
<keyword evidence="4 10" id="KW-1133">Transmembrane helix</keyword>
<evidence type="ECO:0000256" key="5">
    <source>
        <dbReference type="ARBA" id="ARBA00023136"/>
    </source>
</evidence>
<evidence type="ECO:0000256" key="8">
    <source>
        <dbReference type="ARBA" id="ARBA00035585"/>
    </source>
</evidence>
<feature type="transmembrane region" description="Helical" evidence="10">
    <location>
        <begin position="59"/>
        <end position="77"/>
    </location>
</feature>
<dbReference type="HAMAP" id="MF_00454">
    <property type="entry name" value="FluC"/>
    <property type="match status" value="1"/>
</dbReference>
<evidence type="ECO:0000256" key="7">
    <source>
        <dbReference type="ARBA" id="ARBA00035120"/>
    </source>
</evidence>
<evidence type="ECO:0000256" key="6">
    <source>
        <dbReference type="ARBA" id="ARBA00023303"/>
    </source>
</evidence>
<dbReference type="InterPro" id="IPR003691">
    <property type="entry name" value="FluC"/>
</dbReference>
<dbReference type="GO" id="GO:0046872">
    <property type="term" value="F:metal ion binding"/>
    <property type="evidence" value="ECO:0007669"/>
    <property type="project" value="UniProtKB-KW"/>
</dbReference>
<evidence type="ECO:0000256" key="2">
    <source>
        <dbReference type="ARBA" id="ARBA00022475"/>
    </source>
</evidence>
<keyword evidence="3 10" id="KW-0812">Transmembrane</keyword>
<dbReference type="PANTHER" id="PTHR28259:SF1">
    <property type="entry name" value="FLUORIDE EXPORT PROTEIN 1-RELATED"/>
    <property type="match status" value="1"/>
</dbReference>
<organism evidence="11 12">
    <name type="scientific">Micromonospora deserti</name>
    <dbReference type="NCBI Taxonomy" id="2070366"/>
    <lineage>
        <taxon>Bacteria</taxon>
        <taxon>Bacillati</taxon>
        <taxon>Actinomycetota</taxon>
        <taxon>Actinomycetes</taxon>
        <taxon>Micromonosporales</taxon>
        <taxon>Micromonosporaceae</taxon>
        <taxon>Micromonospora</taxon>
    </lineage>
</organism>
<evidence type="ECO:0000256" key="3">
    <source>
        <dbReference type="ARBA" id="ARBA00022692"/>
    </source>
</evidence>
<dbReference type="NCBIfam" id="TIGR00494">
    <property type="entry name" value="crcB"/>
    <property type="match status" value="1"/>
</dbReference>
<dbReference type="EMBL" id="POUB01000057">
    <property type="protein sequence ID" value="PZF99570.1"/>
    <property type="molecule type" value="Genomic_DNA"/>
</dbReference>
<keyword evidence="10" id="KW-0406">Ion transport</keyword>
<feature type="transmembrane region" description="Helical" evidence="10">
    <location>
        <begin position="32"/>
        <end position="52"/>
    </location>
</feature>
<evidence type="ECO:0000313" key="11">
    <source>
        <dbReference type="EMBL" id="PZF99570.1"/>
    </source>
</evidence>
<comment type="subcellular location">
    <subcellularLocation>
        <location evidence="1 10">Cell membrane</location>
        <topology evidence="1 10">Multi-pass membrane protein</topology>
    </subcellularLocation>
</comment>
<dbReference type="AlphaFoldDB" id="A0A2W2CNT0"/>
<keyword evidence="10" id="KW-0813">Transport</keyword>
<dbReference type="Pfam" id="PF02537">
    <property type="entry name" value="CRCB"/>
    <property type="match status" value="1"/>
</dbReference>
<dbReference type="RefSeq" id="WP_111134142.1">
    <property type="nucleotide sequence ID" value="NZ_POUB01000057.1"/>
</dbReference>
<comment type="function">
    <text evidence="9 10">Fluoride-specific ion channel. Important for reducing fluoride concentration in the cell, thus reducing its toxicity.</text>
</comment>
<dbReference type="Proteomes" id="UP000248749">
    <property type="component" value="Unassembled WGS sequence"/>
</dbReference>
<evidence type="ECO:0000256" key="1">
    <source>
        <dbReference type="ARBA" id="ARBA00004651"/>
    </source>
</evidence>
<dbReference type="GO" id="GO:0062054">
    <property type="term" value="F:fluoride channel activity"/>
    <property type="evidence" value="ECO:0007669"/>
    <property type="project" value="UniProtKB-UniRule"/>
</dbReference>
<feature type="binding site" evidence="10">
    <location>
        <position position="72"/>
    </location>
    <ligand>
        <name>Na(+)</name>
        <dbReference type="ChEBI" id="CHEBI:29101"/>
        <note>structural</note>
    </ligand>
</feature>
<name>A0A2W2CNT0_9ACTN</name>
<keyword evidence="2 10" id="KW-1003">Cell membrane</keyword>
<dbReference type="PANTHER" id="PTHR28259">
    <property type="entry name" value="FLUORIDE EXPORT PROTEIN 1-RELATED"/>
    <property type="match status" value="1"/>
</dbReference>
<evidence type="ECO:0000256" key="9">
    <source>
        <dbReference type="ARBA" id="ARBA00049940"/>
    </source>
</evidence>
<evidence type="ECO:0000313" key="12">
    <source>
        <dbReference type="Proteomes" id="UP000248749"/>
    </source>
</evidence>
<comment type="caution">
    <text evidence="11">The sequence shown here is derived from an EMBL/GenBank/DDBJ whole genome shotgun (WGS) entry which is preliminary data.</text>
</comment>
<feature type="transmembrane region" description="Helical" evidence="10">
    <location>
        <begin position="97"/>
        <end position="115"/>
    </location>
</feature>
<keyword evidence="6 10" id="KW-0407">Ion channel</keyword>
<keyword evidence="10" id="KW-0479">Metal-binding</keyword>
<keyword evidence="5 10" id="KW-0472">Membrane</keyword>
<proteinExistence type="inferred from homology"/>
<accession>A0A2W2CNT0</accession>
<reference evidence="11 12" key="1">
    <citation type="submission" date="2018-01" db="EMBL/GenBank/DDBJ databases">
        <title>Draft genome sequence of Salinispora sp. 13K206.</title>
        <authorList>
            <person name="Sahin N."/>
            <person name="Saygin H."/>
            <person name="Ay H."/>
        </authorList>
    </citation>
    <scope>NUCLEOTIDE SEQUENCE [LARGE SCALE GENOMIC DNA]</scope>
    <source>
        <strain evidence="11 12">13K206</strain>
    </source>
</reference>
<evidence type="ECO:0000256" key="4">
    <source>
        <dbReference type="ARBA" id="ARBA00022989"/>
    </source>
</evidence>
<keyword evidence="10" id="KW-0915">Sodium</keyword>
<sequence>MTVLLIALGAAIGAPLRYLTDRAVQARLGSAFPWGTLTVNVVGSLLLGLLVGLPVGPRLGALLGTGLCGALTTYSTFGYETLRLARAGDRLPALANAVLSVTAGLAAATAGYALARAATG</sequence>
<dbReference type="GO" id="GO:0005886">
    <property type="term" value="C:plasma membrane"/>
    <property type="evidence" value="ECO:0007669"/>
    <property type="project" value="UniProtKB-SubCell"/>
</dbReference>
<comment type="similarity">
    <text evidence="7 10">Belongs to the fluoride channel Fluc/FEX (TC 1.A.43) family.</text>
</comment>
<evidence type="ECO:0000256" key="10">
    <source>
        <dbReference type="HAMAP-Rule" id="MF_00454"/>
    </source>
</evidence>
<gene>
    <name evidence="10 11" type="primary">crcB</name>
    <name evidence="10" type="synonym">fluC</name>
    <name evidence="11" type="ORF">C1I99_11160</name>
</gene>
<protein>
    <recommendedName>
        <fullName evidence="10">Fluoride-specific ion channel FluC</fullName>
    </recommendedName>
</protein>
<comment type="catalytic activity">
    <reaction evidence="8">
        <text>fluoride(in) = fluoride(out)</text>
        <dbReference type="Rhea" id="RHEA:76159"/>
        <dbReference type="ChEBI" id="CHEBI:17051"/>
    </reaction>
    <physiologicalReaction direction="left-to-right" evidence="8">
        <dbReference type="Rhea" id="RHEA:76160"/>
    </physiologicalReaction>
</comment>
<feature type="binding site" evidence="10">
    <location>
        <position position="69"/>
    </location>
    <ligand>
        <name>Na(+)</name>
        <dbReference type="ChEBI" id="CHEBI:29101"/>
        <note>structural</note>
    </ligand>
</feature>